<protein>
    <submittedName>
        <fullName evidence="1">Uncharacterized protein</fullName>
    </submittedName>
</protein>
<sequence>MIKNKVQSKASFLEEYAQEIQKDLILIEKDINANKNRLLISGPIYLKKLQEVCLVLSYLNKDFLFNDIQLATKLEKKATKLFEQLDVAGREIRDTAVNYLKKYKWSDLRNIPSSNSLMTIEAYNSIIRDINALTNYLYIDDLNIEKQLKNYIRSFTDANQNSNINHLFYSYSNFDLTLQQIHCLNIMISYLSDLQYLNDVHNCLSELHDFINDNGTSKVITNNERYIISSILKLLKIKIQKKPNIN</sequence>
<comment type="caution">
    <text evidence="1">The sequence shown here is derived from an EMBL/GenBank/DDBJ whole genome shotgun (WGS) entry which is preliminary data.</text>
</comment>
<name>A0A9W5RBM7_BACCE</name>
<accession>A0A9W5RBM7</accession>
<dbReference type="RefSeq" id="WP_016121685.1">
    <property type="nucleotide sequence ID" value="NZ_KB976820.1"/>
</dbReference>
<dbReference type="EMBL" id="AHFK01000018">
    <property type="protein sequence ID" value="EOQ19723.1"/>
    <property type="molecule type" value="Genomic_DNA"/>
</dbReference>
<proteinExistence type="predicted"/>
<dbReference type="AlphaFoldDB" id="A0A9W5RBM7"/>
<reference evidence="1 2" key="1">
    <citation type="submission" date="2012-12" db="EMBL/GenBank/DDBJ databases">
        <title>The Genome Sequence of Bacillus cereus VD184.</title>
        <authorList>
            <consortium name="The Broad Institute Genome Sequencing Platform"/>
            <consortium name="The Broad Institute Genome Sequencing Center for Infectious Disease"/>
            <person name="Feldgarden M."/>
            <person name="Van der Auwera G.A."/>
            <person name="Mahillon J."/>
            <person name="Duprez V."/>
            <person name="Timmery S."/>
            <person name="Mattelet C."/>
            <person name="Dierick K."/>
            <person name="Sun M."/>
            <person name="Yu Z."/>
            <person name="Zhu L."/>
            <person name="Hu X."/>
            <person name="Shank E.B."/>
            <person name="Swiecicka I."/>
            <person name="Hansen B.M."/>
            <person name="Andrup L."/>
            <person name="Walker B."/>
            <person name="Young S.K."/>
            <person name="Zeng Q."/>
            <person name="Gargeya S."/>
            <person name="Fitzgerald M."/>
            <person name="Haas B."/>
            <person name="Abouelleil A."/>
            <person name="Alvarado L."/>
            <person name="Arachchi H.M."/>
            <person name="Berlin A.M."/>
            <person name="Chapman S.B."/>
            <person name="Dewar J."/>
            <person name="Goldberg J."/>
            <person name="Griggs A."/>
            <person name="Gujja S."/>
            <person name="Hansen M."/>
            <person name="Howarth C."/>
            <person name="Imamovic A."/>
            <person name="Larimer J."/>
            <person name="McCowan C."/>
            <person name="Murphy C."/>
            <person name="Neiman D."/>
            <person name="Pearson M."/>
            <person name="Priest M."/>
            <person name="Roberts A."/>
            <person name="Saif S."/>
            <person name="Shea T."/>
            <person name="Sisk P."/>
            <person name="Sykes S."/>
            <person name="Wortman J."/>
            <person name="Nusbaum C."/>
            <person name="Birren B."/>
        </authorList>
    </citation>
    <scope>NUCLEOTIDE SEQUENCE [LARGE SCALE GENOMIC DNA]</scope>
    <source>
        <strain evidence="1 2">VD184</strain>
    </source>
</reference>
<evidence type="ECO:0000313" key="1">
    <source>
        <dbReference type="EMBL" id="EOQ19723.1"/>
    </source>
</evidence>
<organism evidence="1 2">
    <name type="scientific">Bacillus cereus VD184</name>
    <dbReference type="NCBI Taxonomy" id="1053242"/>
    <lineage>
        <taxon>Bacteria</taxon>
        <taxon>Bacillati</taxon>
        <taxon>Bacillota</taxon>
        <taxon>Bacilli</taxon>
        <taxon>Bacillales</taxon>
        <taxon>Bacillaceae</taxon>
        <taxon>Bacillus</taxon>
        <taxon>Bacillus cereus group</taxon>
    </lineage>
</organism>
<evidence type="ECO:0000313" key="2">
    <source>
        <dbReference type="Proteomes" id="UP000014028"/>
    </source>
</evidence>
<gene>
    <name evidence="1" type="ORF">IKC_04197</name>
</gene>
<dbReference type="Proteomes" id="UP000014028">
    <property type="component" value="Unassembled WGS sequence"/>
</dbReference>